<keyword evidence="1" id="KW-0343">GTPase activation</keyword>
<dbReference type="Gene3D" id="1.10.8.270">
    <property type="entry name" value="putative rabgap domain of human tbc1 domain family member 14 like domains"/>
    <property type="match status" value="1"/>
</dbReference>
<evidence type="ECO:0000256" key="3">
    <source>
        <dbReference type="ARBA" id="ARBA00082648"/>
    </source>
</evidence>
<feature type="domain" description="Rab-GAP TBC" evidence="4">
    <location>
        <begin position="418"/>
        <end position="639"/>
    </location>
</feature>
<dbReference type="SMART" id="SM00164">
    <property type="entry name" value="TBC"/>
    <property type="match status" value="1"/>
</dbReference>
<sequence>MQMGSCTESILDKEKDKYTYTDEWNDIYQYFNLQEKTKLIFSKSKTYIYEESSTRNNSIGHVILVEKIQKQQLTTSIHAENISLLWIPDSIITFSDDYEKYKIMDSNNYNNKIKEDIYIRFNPLDFHKHIRFISLLKIQSILVKPPSKSEKKGSITINAYGKSNYLTLFFDDENYINASLCNTFESKENLNIFSEKEEIIWGGNCLLAQLKSIINIKHSQTDENMYLVDSFNTVSNKSIYYNQERIRNIEKNKDAKMETFKESYKQVRWNILERFSRITNFSREKTKNILNISFTKKSLSSNLHPKLQKFLNSENAVNIFEEYDIARLYLARWAARIAEDSERDKRNKIIWNNRNTHIWTKEASFEDFEMLNLNAFENNIEIQHQEPISKKQWKSWFNHEGKLLIAKEKVKEAIFYRSIHPNIRREVWCFLLEIYPWDSSSKERKAIFSKKSNKYMQLKEKWLNNKKQNVDDTFEDQKHQIEKDVCRTDKQTKYFMSDTVPHNTLDSYLLEENPHLKTMRDILLTYNEYNKTLGYVQGMCDLLSPLYVIMENEILSFWAFVGFMKRMQYNFFEDQSGMRKQLIILDQLIHLMDPKLYTYLEDTSSTNFFFFFRMLLVWFKREFEWDDVLRLWERLWTNHITSQFHLFVALAILDKHKNIIMGKYHLKDFDEILKYINDLSMTIDLESTLQRAEILFYKFQQILKTIDTNSSTEAVSFIDCPKKNKNAENDINALPIQSNKLPFISNCLRELLNTEPTI</sequence>
<dbReference type="Pfam" id="PF00566">
    <property type="entry name" value="RabGAP-TBC"/>
    <property type="match status" value="1"/>
</dbReference>
<gene>
    <name evidence="5" type="ORF">T551_03427</name>
</gene>
<comment type="caution">
    <text evidence="5">The sequence shown here is derived from an EMBL/GenBank/DDBJ whole genome shotgun (WGS) entry which is preliminary data.</text>
</comment>
<dbReference type="GO" id="GO:0005737">
    <property type="term" value="C:cytoplasm"/>
    <property type="evidence" value="ECO:0007669"/>
    <property type="project" value="UniProtKB-ARBA"/>
</dbReference>
<dbReference type="RefSeq" id="XP_018228039.1">
    <property type="nucleotide sequence ID" value="XM_018375690.1"/>
</dbReference>
<evidence type="ECO:0000256" key="2">
    <source>
        <dbReference type="ARBA" id="ARBA00072091"/>
    </source>
</evidence>
<dbReference type="PANTHER" id="PTHR22957:SF502">
    <property type="entry name" value="SMALL G PROTEIN SIGNALING MODULATOR 2-RELATED"/>
    <property type="match status" value="1"/>
</dbReference>
<dbReference type="AlphaFoldDB" id="A0A0W4ZDX4"/>
<evidence type="ECO:0000259" key="4">
    <source>
        <dbReference type="PROSITE" id="PS50086"/>
    </source>
</evidence>
<dbReference type="EMBL" id="LFWA01000017">
    <property type="protein sequence ID" value="KTW26510.1"/>
    <property type="molecule type" value="Genomic_DNA"/>
</dbReference>
<dbReference type="InterPro" id="IPR035969">
    <property type="entry name" value="Rab-GAP_TBC_sf"/>
</dbReference>
<dbReference type="STRING" id="1408657.A0A0W4ZDX4"/>
<dbReference type="Proteomes" id="UP000053447">
    <property type="component" value="Unassembled WGS sequence"/>
</dbReference>
<dbReference type="OrthoDB" id="10264062at2759"/>
<dbReference type="PANTHER" id="PTHR22957">
    <property type="entry name" value="TBC1 DOMAIN FAMILY MEMBER GTPASE-ACTIVATING PROTEIN"/>
    <property type="match status" value="1"/>
</dbReference>
<dbReference type="SUPFAM" id="SSF47923">
    <property type="entry name" value="Ypt/Rab-GAP domain of gyp1p"/>
    <property type="match status" value="2"/>
</dbReference>
<dbReference type="eggNOG" id="KOG2197">
    <property type="taxonomic scope" value="Eukaryota"/>
</dbReference>
<evidence type="ECO:0000313" key="5">
    <source>
        <dbReference type="EMBL" id="KTW26510.1"/>
    </source>
</evidence>
<dbReference type="FunFam" id="1.10.472.80:FF:000005">
    <property type="entry name" value="TBC1 domain family member 15"/>
    <property type="match status" value="1"/>
</dbReference>
<dbReference type="Gene3D" id="1.10.472.80">
    <property type="entry name" value="Ypt/Rab-GAP domain of gyp1p, domain 3"/>
    <property type="match status" value="1"/>
</dbReference>
<proteinExistence type="predicted"/>
<dbReference type="VEuPathDB" id="FungiDB:T551_03427"/>
<reference evidence="6" key="1">
    <citation type="journal article" date="2016" name="Nat. Commun.">
        <title>Genome analysis of three Pneumocystis species reveals adaptation mechanisms to life exclusively in mammalian hosts.</title>
        <authorList>
            <person name="Ma L."/>
            <person name="Chen Z."/>
            <person name="Huang D.W."/>
            <person name="Kutty G."/>
            <person name="Ishihara M."/>
            <person name="Wang H."/>
            <person name="Abouelleil A."/>
            <person name="Bishop L."/>
            <person name="Davey E."/>
            <person name="Deng R."/>
            <person name="Deng X."/>
            <person name="Fan L."/>
            <person name="Fantoni G."/>
            <person name="Fitzgerald M."/>
            <person name="Gogineni E."/>
            <person name="Goldberg J.M."/>
            <person name="Handley G."/>
            <person name="Hu X."/>
            <person name="Huber C."/>
            <person name="Jiao X."/>
            <person name="Jones K."/>
            <person name="Levin J.Z."/>
            <person name="Liu Y."/>
            <person name="Macdonald P."/>
            <person name="Melnikov A."/>
            <person name="Raley C."/>
            <person name="Sassi M."/>
            <person name="Sherman B.T."/>
            <person name="Song X."/>
            <person name="Sykes S."/>
            <person name="Tran B."/>
            <person name="Walsh L."/>
            <person name="Xia Y."/>
            <person name="Yang J."/>
            <person name="Young S."/>
            <person name="Zeng Q."/>
            <person name="Zheng X."/>
            <person name="Stephens R."/>
            <person name="Nusbaum C."/>
            <person name="Birren B.W."/>
            <person name="Azadi P."/>
            <person name="Lempicki R.A."/>
            <person name="Cuomo C.A."/>
            <person name="Kovacs J.A."/>
        </authorList>
    </citation>
    <scope>NUCLEOTIDE SEQUENCE [LARGE SCALE GENOMIC DNA]</scope>
    <source>
        <strain evidence="6">RU7</strain>
    </source>
</reference>
<dbReference type="GeneID" id="28941945"/>
<keyword evidence="6" id="KW-1185">Reference proteome</keyword>
<evidence type="ECO:0000256" key="1">
    <source>
        <dbReference type="ARBA" id="ARBA00022468"/>
    </source>
</evidence>
<dbReference type="GO" id="GO:0005096">
    <property type="term" value="F:GTPase activator activity"/>
    <property type="evidence" value="ECO:0007669"/>
    <property type="project" value="UniProtKB-KW"/>
</dbReference>
<dbReference type="PROSITE" id="PS50086">
    <property type="entry name" value="TBC_RABGAP"/>
    <property type="match status" value="1"/>
</dbReference>
<evidence type="ECO:0000313" key="6">
    <source>
        <dbReference type="Proteomes" id="UP000053447"/>
    </source>
</evidence>
<name>A0A0W4ZDX4_PNEJ7</name>
<protein>
    <recommendedName>
        <fullName evidence="2">GTPase-activating protein GYP7</fullName>
    </recommendedName>
    <alternativeName>
        <fullName evidence="3">GAP for YPT7</fullName>
    </alternativeName>
</protein>
<accession>A0A0W4ZDX4</accession>
<dbReference type="InterPro" id="IPR000195">
    <property type="entry name" value="Rab-GAP-TBC_dom"/>
</dbReference>
<organism evidence="5 6">
    <name type="scientific">Pneumocystis jirovecii (strain RU7)</name>
    <name type="common">Human pneumocystis pneumonia agent</name>
    <dbReference type="NCBI Taxonomy" id="1408657"/>
    <lineage>
        <taxon>Eukaryota</taxon>
        <taxon>Fungi</taxon>
        <taxon>Dikarya</taxon>
        <taxon>Ascomycota</taxon>
        <taxon>Taphrinomycotina</taxon>
        <taxon>Pneumocystomycetes</taxon>
        <taxon>Pneumocystaceae</taxon>
        <taxon>Pneumocystis</taxon>
    </lineage>
</organism>